<dbReference type="SMART" id="SM00332">
    <property type="entry name" value="PP2Cc"/>
    <property type="match status" value="1"/>
</dbReference>
<name>A0A4D9DDA2_9STRA</name>
<dbReference type="PROSITE" id="PS51746">
    <property type="entry name" value="PPM_2"/>
    <property type="match status" value="1"/>
</dbReference>
<dbReference type="SUPFAM" id="SSF81606">
    <property type="entry name" value="PP2C-like"/>
    <property type="match status" value="1"/>
</dbReference>
<evidence type="ECO:0000256" key="3">
    <source>
        <dbReference type="ARBA" id="ARBA00022801"/>
    </source>
</evidence>
<dbReference type="CDD" id="cd00143">
    <property type="entry name" value="PP2Cc"/>
    <property type="match status" value="1"/>
</dbReference>
<dbReference type="EMBL" id="SDOX01000005">
    <property type="protein sequence ID" value="TFJ87525.1"/>
    <property type="molecule type" value="Genomic_DNA"/>
</dbReference>
<evidence type="ECO:0000259" key="7">
    <source>
        <dbReference type="PROSITE" id="PS51746"/>
    </source>
</evidence>
<dbReference type="InterPro" id="IPR019008">
    <property type="entry name" value="Beta_sandwich_EMC7"/>
</dbReference>
<sequence length="644" mass="68883">MNIWLTRERLMVKVWSLNASFVSGGMKMNSRLPCGLPLLWFLLHLFGILTPTHALAIEGRIVLGPVDAPPPTKVILNGGMYATLSAADGSFRFVDVPAGTYLLDVVSPKHYFSQVKLNVRPETSAAADKIVCLEYAYPGAPKVKISHPIILRAHRNRRRNAPSIVPGFPFPPSQSPYLGMHFYYNGLAGAGSYRRSIFTTAAALASAYYMGGLARGSASASCEAPLPPPPPPSSSSFPSSPSTSSSSSTDGQDSQPRFIKFPLRRDSDGTAGRGATSVTSIYPGKGHSIRRSSSSTSSPTGSSKASGGAGGPYTTSVVAFKGQRSYMEDDFFISKDGSFAGVYDGHGGAAVSKYLRQNLNAQFLAALPDADMRRLGQEKVTEALATAFRVVDEAVVKVRHWAYMGSTAVVVVIHAEEAKAKEGVEEGGRAGALKRTLIAANVGDSRAVLSRRGQAVDLTDDHKPNKPSELERVKALGGTVRWYGLLEQDGSPMEGMGVYRINGNLAVARAFGDRSERPFVSSEAEIKQLAVEEGDEFVILATDGLWDVMSSEEAVNFVHSVMSASVGALTEGVGDGVGGAGAEGVAGQRPADMKIFDWTKQHADDRGIIRAAMMARKKKMARYLSEEAFRRGTSDNVTVVVVWF</sequence>
<dbReference type="PANTHER" id="PTHR47992">
    <property type="entry name" value="PROTEIN PHOSPHATASE"/>
    <property type="match status" value="1"/>
</dbReference>
<organism evidence="8 9">
    <name type="scientific">Nannochloropsis salina CCMP1776</name>
    <dbReference type="NCBI Taxonomy" id="1027361"/>
    <lineage>
        <taxon>Eukaryota</taxon>
        <taxon>Sar</taxon>
        <taxon>Stramenopiles</taxon>
        <taxon>Ochrophyta</taxon>
        <taxon>Eustigmatophyceae</taxon>
        <taxon>Eustigmatales</taxon>
        <taxon>Monodopsidaceae</taxon>
        <taxon>Microchloropsis</taxon>
        <taxon>Microchloropsis salina</taxon>
    </lineage>
</organism>
<evidence type="ECO:0000256" key="2">
    <source>
        <dbReference type="ARBA" id="ARBA00022723"/>
    </source>
</evidence>
<feature type="domain" description="PPM-type phosphatase" evidence="7">
    <location>
        <begin position="314"/>
        <end position="644"/>
    </location>
</feature>
<dbReference type="OrthoDB" id="10264738at2759"/>
<evidence type="ECO:0000313" key="8">
    <source>
        <dbReference type="EMBL" id="TFJ87525.1"/>
    </source>
</evidence>
<feature type="compositionally biased region" description="Low complexity" evidence="6">
    <location>
        <begin position="291"/>
        <end position="306"/>
    </location>
</feature>
<dbReference type="Pfam" id="PF09430">
    <property type="entry name" value="EMC7_beta-sandw"/>
    <property type="match status" value="1"/>
</dbReference>
<evidence type="ECO:0000256" key="6">
    <source>
        <dbReference type="SAM" id="MobiDB-lite"/>
    </source>
</evidence>
<keyword evidence="2" id="KW-0479">Metal-binding</keyword>
<evidence type="ECO:0000256" key="4">
    <source>
        <dbReference type="ARBA" id="ARBA00022912"/>
    </source>
</evidence>
<dbReference type="InterPro" id="IPR015655">
    <property type="entry name" value="PP2C"/>
</dbReference>
<gene>
    <name evidence="8" type="ORF">NSK_000876</name>
</gene>
<keyword evidence="9" id="KW-1185">Reference proteome</keyword>
<feature type="region of interest" description="Disordered" evidence="6">
    <location>
        <begin position="219"/>
        <end position="313"/>
    </location>
</feature>
<evidence type="ECO:0000256" key="1">
    <source>
        <dbReference type="ARBA" id="ARBA00004170"/>
    </source>
</evidence>
<dbReference type="InterPro" id="IPR036457">
    <property type="entry name" value="PPM-type-like_dom_sf"/>
</dbReference>
<dbReference type="InterPro" id="IPR001932">
    <property type="entry name" value="PPM-type_phosphatase-like_dom"/>
</dbReference>
<dbReference type="Gene3D" id="3.60.40.10">
    <property type="entry name" value="PPM-type phosphatase domain"/>
    <property type="match status" value="1"/>
</dbReference>
<proteinExistence type="inferred from homology"/>
<evidence type="ECO:0000313" key="9">
    <source>
        <dbReference type="Proteomes" id="UP000355283"/>
    </source>
</evidence>
<dbReference type="GO" id="GO:0016020">
    <property type="term" value="C:membrane"/>
    <property type="evidence" value="ECO:0007669"/>
    <property type="project" value="UniProtKB-SubCell"/>
</dbReference>
<reference evidence="8 9" key="1">
    <citation type="submission" date="2019-01" db="EMBL/GenBank/DDBJ databases">
        <title>Nuclear Genome Assembly of the Microalgal Biofuel strain Nannochloropsis salina CCMP1776.</title>
        <authorList>
            <person name="Hovde B."/>
        </authorList>
    </citation>
    <scope>NUCLEOTIDE SEQUENCE [LARGE SCALE GENOMIC DNA]</scope>
    <source>
        <strain evidence="8 9">CCMP1776</strain>
    </source>
</reference>
<comment type="similarity">
    <text evidence="5">Belongs to the PP2C family.</text>
</comment>
<dbReference type="GO" id="GO:0004722">
    <property type="term" value="F:protein serine/threonine phosphatase activity"/>
    <property type="evidence" value="ECO:0007669"/>
    <property type="project" value="InterPro"/>
</dbReference>
<dbReference type="AlphaFoldDB" id="A0A4D9DDA2"/>
<dbReference type="PROSITE" id="PS01032">
    <property type="entry name" value="PPM_1"/>
    <property type="match status" value="1"/>
</dbReference>
<dbReference type="SUPFAM" id="SSF49452">
    <property type="entry name" value="Starch-binding domain-like"/>
    <property type="match status" value="1"/>
</dbReference>
<protein>
    <recommendedName>
        <fullName evidence="7">PPM-type phosphatase domain-containing protein</fullName>
    </recommendedName>
</protein>
<accession>A0A4D9DDA2</accession>
<dbReference type="GO" id="GO:0046872">
    <property type="term" value="F:metal ion binding"/>
    <property type="evidence" value="ECO:0007669"/>
    <property type="project" value="UniProtKB-KW"/>
</dbReference>
<comment type="caution">
    <text evidence="8">The sequence shown here is derived from an EMBL/GenBank/DDBJ whole genome shotgun (WGS) entry which is preliminary data.</text>
</comment>
<feature type="compositionally biased region" description="Low complexity" evidence="6">
    <location>
        <begin position="234"/>
        <end position="248"/>
    </location>
</feature>
<evidence type="ECO:0000256" key="5">
    <source>
        <dbReference type="RuleBase" id="RU003465"/>
    </source>
</evidence>
<comment type="subcellular location">
    <subcellularLocation>
        <location evidence="1">Membrane</location>
        <topology evidence="1">Peripheral membrane protein</topology>
    </subcellularLocation>
</comment>
<dbReference type="InterPro" id="IPR013784">
    <property type="entry name" value="Carb-bd-like_fold"/>
</dbReference>
<dbReference type="InterPro" id="IPR000222">
    <property type="entry name" value="PP2C_BS"/>
</dbReference>
<keyword evidence="3 5" id="KW-0378">Hydrolase</keyword>
<keyword evidence="4 5" id="KW-0904">Protein phosphatase</keyword>
<dbReference type="GO" id="GO:0030246">
    <property type="term" value="F:carbohydrate binding"/>
    <property type="evidence" value="ECO:0007669"/>
    <property type="project" value="InterPro"/>
</dbReference>
<dbReference type="Proteomes" id="UP000355283">
    <property type="component" value="Unassembled WGS sequence"/>
</dbReference>
<dbReference type="Pfam" id="PF00481">
    <property type="entry name" value="PP2C"/>
    <property type="match status" value="1"/>
</dbReference>